<protein>
    <recommendedName>
        <fullName evidence="4">DUF2637 domain-containing protein</fullName>
    </recommendedName>
</protein>
<gene>
    <name evidence="2" type="ORF">SAMN05216252_114114</name>
</gene>
<keyword evidence="1" id="KW-0472">Membrane</keyword>
<evidence type="ECO:0000313" key="3">
    <source>
        <dbReference type="Proteomes" id="UP000198280"/>
    </source>
</evidence>
<evidence type="ECO:0008006" key="4">
    <source>
        <dbReference type="Google" id="ProtNLM"/>
    </source>
</evidence>
<keyword evidence="3" id="KW-1185">Reference proteome</keyword>
<name>A0A239JZX3_9ACTN</name>
<sequence>MPPLQDRFRFENDVPYEDHLNGHTIYSPRQAPDDTSGNGVFSAPDYDVLNGVWTSEEELAQLLEPPLLDDVDEDEEDDVFAVPSPEAATHELPLTRHRHRRIRRAALRQKMTRTQTLSFVVAAVAATIVAMVSVLGGMVAHDPLRHIAATDGASGLADWWPLLVYGPWMVASLSILRAALHQRRAPHSWAVVLLFSVFAILFCVASAPRTITDWTVASLPAIAALSCFHQLVRQITLTHPPRRTSRSRHSS</sequence>
<evidence type="ECO:0000256" key="1">
    <source>
        <dbReference type="SAM" id="Phobius"/>
    </source>
</evidence>
<keyword evidence="1" id="KW-0812">Transmembrane</keyword>
<dbReference type="Proteomes" id="UP000198280">
    <property type="component" value="Unassembled WGS sequence"/>
</dbReference>
<dbReference type="AlphaFoldDB" id="A0A239JZX3"/>
<dbReference type="EMBL" id="FZOF01000014">
    <property type="protein sequence ID" value="SNT11169.1"/>
    <property type="molecule type" value="Genomic_DNA"/>
</dbReference>
<keyword evidence="1" id="KW-1133">Transmembrane helix</keyword>
<evidence type="ECO:0000313" key="2">
    <source>
        <dbReference type="EMBL" id="SNT11169.1"/>
    </source>
</evidence>
<accession>A0A239JZX3</accession>
<dbReference type="RefSeq" id="WP_107418567.1">
    <property type="nucleotide sequence ID" value="NZ_FZOF01000014.1"/>
</dbReference>
<dbReference type="InterPro" id="IPR021235">
    <property type="entry name" value="DUF2637"/>
</dbReference>
<organism evidence="2 3">
    <name type="scientific">Actinacidiphila glaucinigra</name>
    <dbReference type="NCBI Taxonomy" id="235986"/>
    <lineage>
        <taxon>Bacteria</taxon>
        <taxon>Bacillati</taxon>
        <taxon>Actinomycetota</taxon>
        <taxon>Actinomycetes</taxon>
        <taxon>Kitasatosporales</taxon>
        <taxon>Streptomycetaceae</taxon>
        <taxon>Actinacidiphila</taxon>
    </lineage>
</organism>
<reference evidence="2 3" key="1">
    <citation type="submission" date="2017-06" db="EMBL/GenBank/DDBJ databases">
        <authorList>
            <person name="Kim H.J."/>
            <person name="Triplett B.A."/>
        </authorList>
    </citation>
    <scope>NUCLEOTIDE SEQUENCE [LARGE SCALE GENOMIC DNA]</scope>
    <source>
        <strain evidence="2 3">CGMCC 4.1858</strain>
    </source>
</reference>
<proteinExistence type="predicted"/>
<feature type="transmembrane region" description="Helical" evidence="1">
    <location>
        <begin position="159"/>
        <end position="176"/>
    </location>
</feature>
<feature type="transmembrane region" description="Helical" evidence="1">
    <location>
        <begin position="188"/>
        <end position="208"/>
    </location>
</feature>
<feature type="transmembrane region" description="Helical" evidence="1">
    <location>
        <begin position="117"/>
        <end position="139"/>
    </location>
</feature>
<dbReference type="Pfam" id="PF10935">
    <property type="entry name" value="DUF2637"/>
    <property type="match status" value="1"/>
</dbReference>